<dbReference type="Proteomes" id="UP001055072">
    <property type="component" value="Unassembled WGS sequence"/>
</dbReference>
<proteinExistence type="predicted"/>
<reference evidence="1" key="1">
    <citation type="journal article" date="2021" name="Environ. Microbiol.">
        <title>Gene family expansions and transcriptome signatures uncover fungal adaptations to wood decay.</title>
        <authorList>
            <person name="Hage H."/>
            <person name="Miyauchi S."/>
            <person name="Viragh M."/>
            <person name="Drula E."/>
            <person name="Min B."/>
            <person name="Chaduli D."/>
            <person name="Navarro D."/>
            <person name="Favel A."/>
            <person name="Norest M."/>
            <person name="Lesage-Meessen L."/>
            <person name="Balint B."/>
            <person name="Merenyi Z."/>
            <person name="de Eugenio L."/>
            <person name="Morin E."/>
            <person name="Martinez A.T."/>
            <person name="Baldrian P."/>
            <person name="Stursova M."/>
            <person name="Martinez M.J."/>
            <person name="Novotny C."/>
            <person name="Magnuson J.K."/>
            <person name="Spatafora J.W."/>
            <person name="Maurice S."/>
            <person name="Pangilinan J."/>
            <person name="Andreopoulos W."/>
            <person name="LaButti K."/>
            <person name="Hundley H."/>
            <person name="Na H."/>
            <person name="Kuo A."/>
            <person name="Barry K."/>
            <person name="Lipzen A."/>
            <person name="Henrissat B."/>
            <person name="Riley R."/>
            <person name="Ahrendt S."/>
            <person name="Nagy L.G."/>
            <person name="Grigoriev I.V."/>
            <person name="Martin F."/>
            <person name="Rosso M.N."/>
        </authorList>
    </citation>
    <scope>NUCLEOTIDE SEQUENCE</scope>
    <source>
        <strain evidence="1">CBS 384.51</strain>
    </source>
</reference>
<evidence type="ECO:0000313" key="2">
    <source>
        <dbReference type="Proteomes" id="UP001055072"/>
    </source>
</evidence>
<gene>
    <name evidence="1" type="ORF">BDY19DRAFT_523120</name>
</gene>
<evidence type="ECO:0000313" key="1">
    <source>
        <dbReference type="EMBL" id="KAI0084649.1"/>
    </source>
</evidence>
<protein>
    <submittedName>
        <fullName evidence="1">Uncharacterized protein</fullName>
    </submittedName>
</protein>
<accession>A0ACB8TRQ2</accession>
<dbReference type="EMBL" id="MU274940">
    <property type="protein sequence ID" value="KAI0084649.1"/>
    <property type="molecule type" value="Genomic_DNA"/>
</dbReference>
<name>A0ACB8TRQ2_9APHY</name>
<comment type="caution">
    <text evidence="1">The sequence shown here is derived from an EMBL/GenBank/DDBJ whole genome shotgun (WGS) entry which is preliminary data.</text>
</comment>
<organism evidence="1 2">
    <name type="scientific">Irpex rosettiformis</name>
    <dbReference type="NCBI Taxonomy" id="378272"/>
    <lineage>
        <taxon>Eukaryota</taxon>
        <taxon>Fungi</taxon>
        <taxon>Dikarya</taxon>
        <taxon>Basidiomycota</taxon>
        <taxon>Agaricomycotina</taxon>
        <taxon>Agaricomycetes</taxon>
        <taxon>Polyporales</taxon>
        <taxon>Irpicaceae</taxon>
        <taxon>Irpex</taxon>
    </lineage>
</organism>
<sequence length="154" mass="17473">MAAHTSTKDPISFGLGLSPGTRRRGVSQSVIDSLQRATYGEWANADTEKQCPICFEDFEASDAVLRLPKCKHWFHKPCIEEWFKSYATCPICRDRVGDSSHSGILSRNRPRRIPPLEPSLSRFPPLSRATVTQRVASMTPRRKRIFYPHPSAIF</sequence>
<keyword evidence="2" id="KW-1185">Reference proteome</keyword>